<dbReference type="EMBL" id="CAXHTA020000018">
    <property type="protein sequence ID" value="CAL5228323.1"/>
    <property type="molecule type" value="Genomic_DNA"/>
</dbReference>
<dbReference type="Proteomes" id="UP001497392">
    <property type="component" value="Unassembled WGS sequence"/>
</dbReference>
<protein>
    <submittedName>
        <fullName evidence="1">G11432 protein</fullName>
    </submittedName>
</protein>
<accession>A0ABP1GDM6</accession>
<evidence type="ECO:0000313" key="2">
    <source>
        <dbReference type="Proteomes" id="UP001497392"/>
    </source>
</evidence>
<reference evidence="1 2" key="1">
    <citation type="submission" date="2024-06" db="EMBL/GenBank/DDBJ databases">
        <authorList>
            <person name="Kraege A."/>
            <person name="Thomma B."/>
        </authorList>
    </citation>
    <scope>NUCLEOTIDE SEQUENCE [LARGE SCALE GENOMIC DNA]</scope>
</reference>
<proteinExistence type="predicted"/>
<name>A0ABP1GDM6_9CHLO</name>
<gene>
    <name evidence="1" type="primary">g11432</name>
    <name evidence="1" type="ORF">VP750_LOCUS10229</name>
</gene>
<keyword evidence="2" id="KW-1185">Reference proteome</keyword>
<sequence length="218" mass="22845">MGGHVVGGPCCPGKDPKAPHCPAKNLYCQVRGWMDASINDTYCLEIGACGHEGQPICNHSTAGTAPWTYVNSEKNAQADVGELRCEVGLYYNMGSILNHANCTANPPDCGTLGKVGCAVSEGDDCCGYTLTCDKGLYVPAGIFADNDTSNITTVPVNVTLPAPDPSRDAPPPMVEGFKNATMTCQTCPQGDAHFDTVCSFGIPEGIRPKAGSPSDKQR</sequence>
<organism evidence="1 2">
    <name type="scientific">Coccomyxa viridis</name>
    <dbReference type="NCBI Taxonomy" id="1274662"/>
    <lineage>
        <taxon>Eukaryota</taxon>
        <taxon>Viridiplantae</taxon>
        <taxon>Chlorophyta</taxon>
        <taxon>core chlorophytes</taxon>
        <taxon>Trebouxiophyceae</taxon>
        <taxon>Trebouxiophyceae incertae sedis</taxon>
        <taxon>Coccomyxaceae</taxon>
        <taxon>Coccomyxa</taxon>
    </lineage>
</organism>
<evidence type="ECO:0000313" key="1">
    <source>
        <dbReference type="EMBL" id="CAL5228323.1"/>
    </source>
</evidence>
<comment type="caution">
    <text evidence="1">The sequence shown here is derived from an EMBL/GenBank/DDBJ whole genome shotgun (WGS) entry which is preliminary data.</text>
</comment>